<dbReference type="EMBL" id="CP037452">
    <property type="protein sequence ID" value="QDV51203.1"/>
    <property type="molecule type" value="Genomic_DNA"/>
</dbReference>
<dbReference type="RefSeq" id="WP_145310263.1">
    <property type="nucleotide sequence ID" value="NZ_CP037452.1"/>
</dbReference>
<reference evidence="2 3" key="1">
    <citation type="submission" date="2019-03" db="EMBL/GenBank/DDBJ databases">
        <title>Deep-cultivation of Planctomycetes and their phenomic and genomic characterization uncovers novel biology.</title>
        <authorList>
            <person name="Wiegand S."/>
            <person name="Jogler M."/>
            <person name="Boedeker C."/>
            <person name="Pinto D."/>
            <person name="Vollmers J."/>
            <person name="Rivas-Marin E."/>
            <person name="Kohn T."/>
            <person name="Peeters S.H."/>
            <person name="Heuer A."/>
            <person name="Rast P."/>
            <person name="Oberbeckmann S."/>
            <person name="Bunk B."/>
            <person name="Jeske O."/>
            <person name="Meyerdierks A."/>
            <person name="Storesund J.E."/>
            <person name="Kallscheuer N."/>
            <person name="Luecker S."/>
            <person name="Lage O.M."/>
            <person name="Pohl T."/>
            <person name="Merkel B.J."/>
            <person name="Hornburger P."/>
            <person name="Mueller R.-W."/>
            <person name="Bruemmer F."/>
            <person name="Labrenz M."/>
            <person name="Spormann A.M."/>
            <person name="Op den Camp H."/>
            <person name="Overmann J."/>
            <person name="Amann R."/>
            <person name="Jetten M.S.M."/>
            <person name="Mascher T."/>
            <person name="Medema M.H."/>
            <person name="Devos D.P."/>
            <person name="Kaster A.-K."/>
            <person name="Ovreas L."/>
            <person name="Rohde M."/>
            <person name="Galperin M.Y."/>
            <person name="Jogler C."/>
        </authorList>
    </citation>
    <scope>NUCLEOTIDE SEQUENCE [LARGE SCALE GENOMIC DNA]</scope>
    <source>
        <strain evidence="2 3">Enr17</strain>
    </source>
</reference>
<feature type="transmembrane region" description="Helical" evidence="1">
    <location>
        <begin position="24"/>
        <end position="44"/>
    </location>
</feature>
<evidence type="ECO:0000313" key="3">
    <source>
        <dbReference type="Proteomes" id="UP000318313"/>
    </source>
</evidence>
<feature type="transmembrane region" description="Helical" evidence="1">
    <location>
        <begin position="421"/>
        <end position="440"/>
    </location>
</feature>
<proteinExistence type="predicted"/>
<sequence>MSDATETERNNLLWKWQTSSPGTFALAVVVCLFLLTFLVITPVYDVNDDPAMALVASGYGTVDGPDEHLIYTNVLIGQVLKQLYQMNSDLPWYGGYLLTIHFISYWLLLYVLLLLDRTLFSLIYFVLFYLVAGIYFLTHLQFTSTAFLLGMSGLFLILTNLILDKRRESHSMLKWGGGLCLIISSLIRFPAVQLLLLASAPFLVVMAFRLFRQVKINSYLAPAFLTVVAVLGSAAYDHQYYQQDKDWQHYKNYSGAVAELVNYAQVPYTDQTKPLFDEIGWSNYDFWMLKSWFYLDPETYNLERIQKFKTRRTEFTLWKFPEVMNFRIVSAKSAFMNLTFLFCFIGAVIVVRQQNNNTWQRRTINGMLFWTVLLMLSFLIYLKLPERIYIPLVSFPFFVSIYFVACEITEHNEQGQSKRRLFRRWGIPVLFLLACCLFWNQKQWSEKIVGINYQFKQDLIQLQEEMPDKVFLAWAPFPIDCFLPLDTQVESRDLKYLWLTGRQSTPIFHRRQNEYQIKSPYQDLYETDRLLLISNPVSNRVLKGYLKQHYGVNVAFQEIYKGGNFRVYKVIHRQADPAQSALN</sequence>
<accession>A0A518IDM0</accession>
<feature type="transmembrane region" description="Helical" evidence="1">
    <location>
        <begin position="122"/>
        <end position="140"/>
    </location>
</feature>
<dbReference type="KEGG" id="gfm:Enr17x_32570"/>
<evidence type="ECO:0000256" key="1">
    <source>
        <dbReference type="SAM" id="Phobius"/>
    </source>
</evidence>
<feature type="transmembrane region" description="Helical" evidence="1">
    <location>
        <begin position="363"/>
        <end position="382"/>
    </location>
</feature>
<dbReference type="Proteomes" id="UP000318313">
    <property type="component" value="Chromosome"/>
</dbReference>
<feature type="transmembrane region" description="Helical" evidence="1">
    <location>
        <begin position="388"/>
        <end position="409"/>
    </location>
</feature>
<keyword evidence="1" id="KW-0472">Membrane</keyword>
<dbReference type="AlphaFoldDB" id="A0A518IDM0"/>
<keyword evidence="1" id="KW-1133">Transmembrane helix</keyword>
<protein>
    <recommendedName>
        <fullName evidence="4">Glycosyltransferase RgtA/B/C/D-like domain-containing protein</fullName>
    </recommendedName>
</protein>
<organism evidence="2 3">
    <name type="scientific">Gimesia fumaroli</name>
    <dbReference type="NCBI Taxonomy" id="2527976"/>
    <lineage>
        <taxon>Bacteria</taxon>
        <taxon>Pseudomonadati</taxon>
        <taxon>Planctomycetota</taxon>
        <taxon>Planctomycetia</taxon>
        <taxon>Planctomycetales</taxon>
        <taxon>Planctomycetaceae</taxon>
        <taxon>Gimesia</taxon>
    </lineage>
</organism>
<feature type="transmembrane region" description="Helical" evidence="1">
    <location>
        <begin position="93"/>
        <end position="115"/>
    </location>
</feature>
<evidence type="ECO:0008006" key="4">
    <source>
        <dbReference type="Google" id="ProtNLM"/>
    </source>
</evidence>
<dbReference type="OrthoDB" id="817762at2"/>
<feature type="transmembrane region" description="Helical" evidence="1">
    <location>
        <begin position="146"/>
        <end position="163"/>
    </location>
</feature>
<evidence type="ECO:0000313" key="2">
    <source>
        <dbReference type="EMBL" id="QDV51203.1"/>
    </source>
</evidence>
<keyword evidence="3" id="KW-1185">Reference proteome</keyword>
<name>A0A518IDM0_9PLAN</name>
<keyword evidence="1" id="KW-0812">Transmembrane</keyword>
<feature type="transmembrane region" description="Helical" evidence="1">
    <location>
        <begin position="334"/>
        <end position="351"/>
    </location>
</feature>
<feature type="transmembrane region" description="Helical" evidence="1">
    <location>
        <begin position="172"/>
        <end position="189"/>
    </location>
</feature>
<gene>
    <name evidence="2" type="ORF">Enr17x_32570</name>
</gene>
<feature type="transmembrane region" description="Helical" evidence="1">
    <location>
        <begin position="218"/>
        <end position="236"/>
    </location>
</feature>